<accession>A0A3B3SKQ2</accession>
<keyword evidence="13" id="KW-1185">Reference proteome</keyword>
<protein>
    <recommendedName>
        <fullName evidence="9">Gypsy retrotransposon integrase-like protein 1</fullName>
        <ecNumber evidence="2">3.1.26.4</ecNumber>
    </recommendedName>
</protein>
<dbReference type="SUPFAM" id="SSF53098">
    <property type="entry name" value="Ribonuclease H-like"/>
    <property type="match status" value="1"/>
</dbReference>
<dbReference type="Pfam" id="PF00665">
    <property type="entry name" value="rve"/>
    <property type="match status" value="1"/>
</dbReference>
<comment type="similarity">
    <text evidence="1">Belongs to the beta type-B retroviral polymerase family. HERV class-II K(HML-2) pol subfamily.</text>
</comment>
<dbReference type="GeneTree" id="ENSGT00940000166838"/>
<evidence type="ECO:0000256" key="4">
    <source>
        <dbReference type="ARBA" id="ARBA00022695"/>
    </source>
</evidence>
<dbReference type="FunFam" id="3.30.70.270:FF:000003">
    <property type="entry name" value="Transposon Ty3-G Gag-Pol polyprotein"/>
    <property type="match status" value="1"/>
</dbReference>
<reference evidence="12" key="2">
    <citation type="submission" date="2025-09" db="UniProtKB">
        <authorList>
            <consortium name="Ensembl"/>
        </authorList>
    </citation>
    <scope>IDENTIFICATION</scope>
</reference>
<dbReference type="GO" id="GO:0003964">
    <property type="term" value="F:RNA-directed DNA polymerase activity"/>
    <property type="evidence" value="ECO:0007669"/>
    <property type="project" value="UniProtKB-KW"/>
</dbReference>
<reference evidence="12" key="1">
    <citation type="submission" date="2025-08" db="UniProtKB">
        <authorList>
            <consortium name="Ensembl"/>
        </authorList>
    </citation>
    <scope>IDENTIFICATION</scope>
</reference>
<dbReference type="Proteomes" id="UP000261540">
    <property type="component" value="Unplaced"/>
</dbReference>
<dbReference type="Pfam" id="PF17921">
    <property type="entry name" value="Integrase_H2C2"/>
    <property type="match status" value="1"/>
</dbReference>
<dbReference type="InterPro" id="IPR000477">
    <property type="entry name" value="RT_dom"/>
</dbReference>
<dbReference type="Gene3D" id="3.30.70.270">
    <property type="match status" value="2"/>
</dbReference>
<dbReference type="Gene3D" id="3.10.20.370">
    <property type="match status" value="1"/>
</dbReference>
<feature type="domain" description="Reverse transcriptase" evidence="10">
    <location>
        <begin position="1"/>
        <end position="65"/>
    </location>
</feature>
<evidence type="ECO:0000256" key="6">
    <source>
        <dbReference type="ARBA" id="ARBA00022759"/>
    </source>
</evidence>
<dbReference type="InterPro" id="IPR043128">
    <property type="entry name" value="Rev_trsase/Diguanyl_cyclase"/>
</dbReference>
<dbReference type="InterPro" id="IPR041373">
    <property type="entry name" value="RT_RNaseH"/>
</dbReference>
<name>A0A3B3SKQ2_9TELE</name>
<evidence type="ECO:0000256" key="7">
    <source>
        <dbReference type="ARBA" id="ARBA00022801"/>
    </source>
</evidence>
<dbReference type="Pfam" id="PF17917">
    <property type="entry name" value="RT_RNaseH"/>
    <property type="match status" value="1"/>
</dbReference>
<dbReference type="AlphaFoldDB" id="A0A3B3SKQ2"/>
<keyword evidence="8" id="KW-0695">RNA-directed DNA polymerase</keyword>
<dbReference type="Ensembl" id="ENSPKIT00000012171.1">
    <property type="protein sequence ID" value="ENSPKIP00000031329.1"/>
    <property type="gene ID" value="ENSPKIG00000011854.1"/>
</dbReference>
<dbReference type="CDD" id="cd09274">
    <property type="entry name" value="RNase_HI_RT_Ty3"/>
    <property type="match status" value="1"/>
</dbReference>
<feature type="domain" description="Integrase catalytic" evidence="11">
    <location>
        <begin position="436"/>
        <end position="555"/>
    </location>
</feature>
<keyword evidence="6" id="KW-0255">Endonuclease</keyword>
<dbReference type="FunFam" id="3.30.70.270:FF:000026">
    <property type="entry name" value="Transposon Ty3-G Gag-Pol polyprotein"/>
    <property type="match status" value="1"/>
</dbReference>
<dbReference type="PROSITE" id="PS50878">
    <property type="entry name" value="RT_POL"/>
    <property type="match status" value="1"/>
</dbReference>
<evidence type="ECO:0000313" key="13">
    <source>
        <dbReference type="Proteomes" id="UP000261540"/>
    </source>
</evidence>
<dbReference type="InterPro" id="IPR001584">
    <property type="entry name" value="Integrase_cat-core"/>
</dbReference>
<evidence type="ECO:0000256" key="2">
    <source>
        <dbReference type="ARBA" id="ARBA00012180"/>
    </source>
</evidence>
<dbReference type="GO" id="GO:0003676">
    <property type="term" value="F:nucleic acid binding"/>
    <property type="evidence" value="ECO:0007669"/>
    <property type="project" value="InterPro"/>
</dbReference>
<dbReference type="PROSITE" id="PS50994">
    <property type="entry name" value="INTEGRASE"/>
    <property type="match status" value="1"/>
</dbReference>
<keyword evidence="3" id="KW-0808">Transferase</keyword>
<dbReference type="GO" id="GO:0004523">
    <property type="term" value="F:RNA-DNA hybrid ribonuclease activity"/>
    <property type="evidence" value="ECO:0007669"/>
    <property type="project" value="UniProtKB-EC"/>
</dbReference>
<sequence>MESILRDIPNVAVYLDDILVTGPGKQEHLQNLEEVLTRLEQSGLRLKRSKYEFMGKEVVFLGHKINATGLHPLREKVEAIAGAQVPRNVSELKAYLGLLNYYHRFLPNLSTQLAPLHLLLRKDEKWLWGPEQQKALEDSKTLMQSSAVLVHYDSNKPLILACDASPCGVGAVLSHQMTDGSERPVSFVSRTLSAAEKNYSQLDKEGLAVVFGVKKFHSYLYGRHFKIVTDHKPLLSLFNEMKALPQMASPRVQRWAVTLGAYDYTIVYKRGKDHLNADALSRLPLTMERENSPEEEERVLLLDDSDTPLVNAQQLKRWTDKDPVLARVREFILRGWPQKLEDPTFTPYTKHKDELSTQEGCILWGGRVVIPLQGRAALLKQLHQTHPGITRMKGLARSYMWWPNLDAEVESLVNACAVCQEHRNSPALAPLHPWEVPDKPWRRVHVDYAGPWMGKMFLILVDAYSKWIDAHVVNRSTSAVTIECLRQSFSQQGIPEIVVSDNGTCFTSAEFREFMQKNGIRHITTAPYHPASNGLAERAVQTVKSLIKKKHWRFP</sequence>
<dbReference type="InterPro" id="IPR036397">
    <property type="entry name" value="RNaseH_sf"/>
</dbReference>
<dbReference type="PANTHER" id="PTHR37984:SF13">
    <property type="entry name" value="RIBONUCLEASE H"/>
    <property type="match status" value="1"/>
</dbReference>
<evidence type="ECO:0000259" key="11">
    <source>
        <dbReference type="PROSITE" id="PS50994"/>
    </source>
</evidence>
<dbReference type="FunFam" id="3.10.20.370:FF:000001">
    <property type="entry name" value="Retrovirus-related Pol polyprotein from transposon 17.6-like protein"/>
    <property type="match status" value="1"/>
</dbReference>
<dbReference type="SUPFAM" id="SSF56672">
    <property type="entry name" value="DNA/RNA polymerases"/>
    <property type="match status" value="1"/>
</dbReference>
<evidence type="ECO:0000256" key="1">
    <source>
        <dbReference type="ARBA" id="ARBA00010879"/>
    </source>
</evidence>
<proteinExistence type="inferred from homology"/>
<dbReference type="GO" id="GO:0015074">
    <property type="term" value="P:DNA integration"/>
    <property type="evidence" value="ECO:0007669"/>
    <property type="project" value="InterPro"/>
</dbReference>
<keyword evidence="4" id="KW-0548">Nucleotidyltransferase</keyword>
<organism evidence="12 13">
    <name type="scientific">Paramormyrops kingsleyae</name>
    <dbReference type="NCBI Taxonomy" id="1676925"/>
    <lineage>
        <taxon>Eukaryota</taxon>
        <taxon>Metazoa</taxon>
        <taxon>Chordata</taxon>
        <taxon>Craniata</taxon>
        <taxon>Vertebrata</taxon>
        <taxon>Euteleostomi</taxon>
        <taxon>Actinopterygii</taxon>
        <taxon>Neopterygii</taxon>
        <taxon>Teleostei</taxon>
        <taxon>Osteoglossocephala</taxon>
        <taxon>Osteoglossomorpha</taxon>
        <taxon>Osteoglossiformes</taxon>
        <taxon>Mormyridae</taxon>
        <taxon>Paramormyrops</taxon>
    </lineage>
</organism>
<dbReference type="Pfam" id="PF00078">
    <property type="entry name" value="RVT_1"/>
    <property type="match status" value="1"/>
</dbReference>
<evidence type="ECO:0000256" key="5">
    <source>
        <dbReference type="ARBA" id="ARBA00022722"/>
    </source>
</evidence>
<evidence type="ECO:0000313" key="12">
    <source>
        <dbReference type="Ensembl" id="ENSPKIP00000031329.1"/>
    </source>
</evidence>
<dbReference type="EC" id="3.1.26.4" evidence="2"/>
<dbReference type="InterPro" id="IPR012337">
    <property type="entry name" value="RNaseH-like_sf"/>
</dbReference>
<dbReference type="PANTHER" id="PTHR37984">
    <property type="entry name" value="PROTEIN CBG26694"/>
    <property type="match status" value="1"/>
</dbReference>
<evidence type="ECO:0000256" key="9">
    <source>
        <dbReference type="ARBA" id="ARBA00039658"/>
    </source>
</evidence>
<dbReference type="Gene3D" id="3.30.420.10">
    <property type="entry name" value="Ribonuclease H-like superfamily/Ribonuclease H"/>
    <property type="match status" value="1"/>
</dbReference>
<keyword evidence="7" id="KW-0378">Hydrolase</keyword>
<dbReference type="InterPro" id="IPR043502">
    <property type="entry name" value="DNA/RNA_pol_sf"/>
</dbReference>
<dbReference type="FunFam" id="1.10.340.70:FF:000003">
    <property type="entry name" value="Protein CBG25708"/>
    <property type="match status" value="1"/>
</dbReference>
<dbReference type="STRING" id="1676925.ENSPKIP00000031329"/>
<evidence type="ECO:0000256" key="3">
    <source>
        <dbReference type="ARBA" id="ARBA00022679"/>
    </source>
</evidence>
<dbReference type="Gene3D" id="1.10.340.70">
    <property type="match status" value="1"/>
</dbReference>
<evidence type="ECO:0000256" key="8">
    <source>
        <dbReference type="ARBA" id="ARBA00022918"/>
    </source>
</evidence>
<dbReference type="InterPro" id="IPR050951">
    <property type="entry name" value="Retrovirus_Pol_polyprotein"/>
</dbReference>
<dbReference type="InterPro" id="IPR041588">
    <property type="entry name" value="Integrase_H2C2"/>
</dbReference>
<evidence type="ECO:0000259" key="10">
    <source>
        <dbReference type="PROSITE" id="PS50878"/>
    </source>
</evidence>
<keyword evidence="5" id="KW-0540">Nuclease</keyword>